<dbReference type="PANTHER" id="PTHR22912">
    <property type="entry name" value="DISULFIDE OXIDOREDUCTASE"/>
    <property type="match status" value="1"/>
</dbReference>
<evidence type="ECO:0000256" key="10">
    <source>
        <dbReference type="ARBA" id="ARBA00023157"/>
    </source>
</evidence>
<comment type="catalytic activity">
    <reaction evidence="12 16">
        <text>N(6)-[(R)-dihydrolipoyl]-L-lysyl-[protein] + NAD(+) = N(6)-[(R)-lipoyl]-L-lysyl-[protein] + NADH + H(+)</text>
        <dbReference type="Rhea" id="RHEA:15045"/>
        <dbReference type="Rhea" id="RHEA-COMP:10474"/>
        <dbReference type="Rhea" id="RHEA-COMP:10475"/>
        <dbReference type="ChEBI" id="CHEBI:15378"/>
        <dbReference type="ChEBI" id="CHEBI:57540"/>
        <dbReference type="ChEBI" id="CHEBI:57945"/>
        <dbReference type="ChEBI" id="CHEBI:83099"/>
        <dbReference type="ChEBI" id="CHEBI:83100"/>
        <dbReference type="EC" id="1.8.1.4"/>
    </reaction>
</comment>
<evidence type="ECO:0000313" key="20">
    <source>
        <dbReference type="Proteomes" id="UP000184196"/>
    </source>
</evidence>
<dbReference type="EC" id="1.8.1.4" evidence="3 16"/>
<dbReference type="InterPro" id="IPR004099">
    <property type="entry name" value="Pyr_nucl-diS_OxRdtase_dimer"/>
</dbReference>
<dbReference type="PIRSF" id="PIRSF000350">
    <property type="entry name" value="Mercury_reductase_MerA"/>
    <property type="match status" value="1"/>
</dbReference>
<dbReference type="SUPFAM" id="SSF55424">
    <property type="entry name" value="FAD/NAD-linked reductases, dimerisation (C-terminal) domain"/>
    <property type="match status" value="1"/>
</dbReference>
<feature type="active site" description="Proton acceptor" evidence="13">
    <location>
        <position position="438"/>
    </location>
</feature>
<dbReference type="GO" id="GO:0006103">
    <property type="term" value="P:2-oxoglutarate metabolic process"/>
    <property type="evidence" value="ECO:0007669"/>
    <property type="project" value="TreeGrafter"/>
</dbReference>
<evidence type="ECO:0000256" key="9">
    <source>
        <dbReference type="ARBA" id="ARBA00023027"/>
    </source>
</evidence>
<evidence type="ECO:0000256" key="1">
    <source>
        <dbReference type="ARBA" id="ARBA00004496"/>
    </source>
</evidence>
<dbReference type="InterPro" id="IPR001100">
    <property type="entry name" value="Pyr_nuc-diS_OxRdtase"/>
</dbReference>
<dbReference type="Gene3D" id="3.30.390.30">
    <property type="match status" value="1"/>
</dbReference>
<keyword evidence="7 14" id="KW-0274">FAD</keyword>
<dbReference type="InterPro" id="IPR023753">
    <property type="entry name" value="FAD/NAD-binding_dom"/>
</dbReference>
<dbReference type="EMBL" id="FQUW01000027">
    <property type="protein sequence ID" value="SHF39959.1"/>
    <property type="molecule type" value="Genomic_DNA"/>
</dbReference>
<evidence type="ECO:0000256" key="14">
    <source>
        <dbReference type="PIRSR" id="PIRSR000350-3"/>
    </source>
</evidence>
<dbReference type="OrthoDB" id="9807946at2"/>
<evidence type="ECO:0000256" key="7">
    <source>
        <dbReference type="ARBA" id="ARBA00022827"/>
    </source>
</evidence>
<feature type="domain" description="FAD/NAD(P)-binding" evidence="18">
    <location>
        <begin position="3"/>
        <end position="321"/>
    </location>
</feature>
<keyword evidence="10" id="KW-1015">Disulfide bond</keyword>
<dbReference type="FunFam" id="3.30.390.30:FF:000001">
    <property type="entry name" value="Dihydrolipoyl dehydrogenase"/>
    <property type="match status" value="1"/>
</dbReference>
<comment type="cofactor">
    <cofactor evidence="14 16">
        <name>FAD</name>
        <dbReference type="ChEBI" id="CHEBI:57692"/>
    </cofactor>
    <text evidence="14 16">Binds 1 FAD per subunit.</text>
</comment>
<feature type="binding site" evidence="14">
    <location>
        <position position="265"/>
    </location>
    <ligand>
        <name>NAD(+)</name>
        <dbReference type="ChEBI" id="CHEBI:57540"/>
    </ligand>
</feature>
<keyword evidence="20" id="KW-1185">Reference proteome</keyword>
<evidence type="ECO:0000256" key="15">
    <source>
        <dbReference type="PIRSR" id="PIRSR000350-4"/>
    </source>
</evidence>
<feature type="binding site" evidence="14">
    <location>
        <begin position="141"/>
        <end position="143"/>
    </location>
    <ligand>
        <name>FAD</name>
        <dbReference type="ChEBI" id="CHEBI:57692"/>
    </ligand>
</feature>
<dbReference type="Pfam" id="PF07992">
    <property type="entry name" value="Pyr_redox_2"/>
    <property type="match status" value="1"/>
</dbReference>
<dbReference type="InterPro" id="IPR006258">
    <property type="entry name" value="Lipoamide_DH"/>
</dbReference>
<feature type="binding site" evidence="14">
    <location>
        <position position="306"/>
    </location>
    <ligand>
        <name>FAD</name>
        <dbReference type="ChEBI" id="CHEBI:57692"/>
    </ligand>
</feature>
<feature type="binding site" evidence="14">
    <location>
        <begin position="178"/>
        <end position="185"/>
    </location>
    <ligand>
        <name>NAD(+)</name>
        <dbReference type="ChEBI" id="CHEBI:57540"/>
    </ligand>
</feature>
<evidence type="ECO:0000259" key="17">
    <source>
        <dbReference type="Pfam" id="PF02852"/>
    </source>
</evidence>
<keyword evidence="5" id="KW-0963">Cytoplasm</keyword>
<dbReference type="Gene3D" id="3.50.50.60">
    <property type="entry name" value="FAD/NAD(P)-binding domain"/>
    <property type="match status" value="2"/>
</dbReference>
<evidence type="ECO:0000256" key="16">
    <source>
        <dbReference type="RuleBase" id="RU003692"/>
    </source>
</evidence>
<keyword evidence="14" id="KW-0547">Nucleotide-binding</keyword>
<feature type="binding site" evidence="14">
    <location>
        <position position="49"/>
    </location>
    <ligand>
        <name>FAD</name>
        <dbReference type="ChEBI" id="CHEBI:57692"/>
    </ligand>
</feature>
<evidence type="ECO:0000259" key="18">
    <source>
        <dbReference type="Pfam" id="PF07992"/>
    </source>
</evidence>
<keyword evidence="9 14" id="KW-0520">NAD</keyword>
<dbReference type="PRINTS" id="PR00368">
    <property type="entry name" value="FADPNR"/>
</dbReference>
<dbReference type="AlphaFoldDB" id="A0A1M5BBR8"/>
<protein>
    <recommendedName>
        <fullName evidence="4 16">Dihydrolipoyl dehydrogenase</fullName>
        <ecNumber evidence="3 16">1.8.1.4</ecNumber>
    </recommendedName>
</protein>
<evidence type="ECO:0000313" key="19">
    <source>
        <dbReference type="EMBL" id="SHF39959.1"/>
    </source>
</evidence>
<evidence type="ECO:0000256" key="4">
    <source>
        <dbReference type="ARBA" id="ARBA00016961"/>
    </source>
</evidence>
<dbReference type="GO" id="GO:0005737">
    <property type="term" value="C:cytoplasm"/>
    <property type="evidence" value="ECO:0007669"/>
    <property type="project" value="UniProtKB-SubCell"/>
</dbReference>
<evidence type="ECO:0000256" key="12">
    <source>
        <dbReference type="ARBA" id="ARBA00049187"/>
    </source>
</evidence>
<evidence type="ECO:0000256" key="13">
    <source>
        <dbReference type="PIRSR" id="PIRSR000350-2"/>
    </source>
</evidence>
<name>A0A1M5BBR8_9FIRM</name>
<proteinExistence type="inferred from homology"/>
<dbReference type="PROSITE" id="PS00076">
    <property type="entry name" value="PYRIDINE_REDOX_1"/>
    <property type="match status" value="1"/>
</dbReference>
<comment type="similarity">
    <text evidence="2 16">Belongs to the class-I pyridine nucleotide-disulfide oxidoreductase family.</text>
</comment>
<evidence type="ECO:0000256" key="8">
    <source>
        <dbReference type="ARBA" id="ARBA00023002"/>
    </source>
</evidence>
<dbReference type="Proteomes" id="UP000184196">
    <property type="component" value="Unassembled WGS sequence"/>
</dbReference>
<dbReference type="RefSeq" id="WP_073166156.1">
    <property type="nucleotide sequence ID" value="NZ_FQUW01000027.1"/>
</dbReference>
<feature type="domain" description="Pyridine nucleotide-disulphide oxidoreductase dimerisation" evidence="17">
    <location>
        <begin position="340"/>
        <end position="449"/>
    </location>
</feature>
<dbReference type="NCBIfam" id="TIGR01350">
    <property type="entry name" value="lipoamide_DH"/>
    <property type="match status" value="1"/>
</dbReference>
<organism evidence="19 20">
    <name type="scientific">Desulfofundulus australicus DSM 11792</name>
    <dbReference type="NCBI Taxonomy" id="1121425"/>
    <lineage>
        <taxon>Bacteria</taxon>
        <taxon>Bacillati</taxon>
        <taxon>Bacillota</taxon>
        <taxon>Clostridia</taxon>
        <taxon>Eubacteriales</taxon>
        <taxon>Peptococcaceae</taxon>
        <taxon>Desulfofundulus</taxon>
    </lineage>
</organism>
<dbReference type="InterPro" id="IPR012999">
    <property type="entry name" value="Pyr_OxRdtase_I_AS"/>
</dbReference>
<keyword evidence="6 16" id="KW-0285">Flavoprotein</keyword>
<gene>
    <name evidence="19" type="ORF">SAMN02745218_02157</name>
</gene>
<dbReference type="Pfam" id="PF02852">
    <property type="entry name" value="Pyr_redox_dim"/>
    <property type="match status" value="1"/>
</dbReference>
<keyword evidence="11 16" id="KW-0676">Redox-active center</keyword>
<dbReference type="GO" id="GO:0050660">
    <property type="term" value="F:flavin adenine dinucleotide binding"/>
    <property type="evidence" value="ECO:0007669"/>
    <property type="project" value="InterPro"/>
</dbReference>
<dbReference type="InterPro" id="IPR016156">
    <property type="entry name" value="FAD/NAD-linked_Rdtase_dimer_sf"/>
</dbReference>
<comment type="miscellaneous">
    <text evidence="16">The active site is a redox-active disulfide bond.</text>
</comment>
<dbReference type="PRINTS" id="PR00411">
    <property type="entry name" value="PNDRDTASEI"/>
</dbReference>
<feature type="disulfide bond" description="Redox-active" evidence="15">
    <location>
        <begin position="40"/>
        <end position="45"/>
    </location>
</feature>
<feature type="binding site" evidence="14">
    <location>
        <position position="201"/>
    </location>
    <ligand>
        <name>NAD(+)</name>
        <dbReference type="ChEBI" id="CHEBI:57540"/>
    </ligand>
</feature>
<comment type="subcellular location">
    <subcellularLocation>
        <location evidence="1">Cytoplasm</location>
    </subcellularLocation>
</comment>
<evidence type="ECO:0000256" key="5">
    <source>
        <dbReference type="ARBA" id="ARBA00022490"/>
    </source>
</evidence>
<sequence length="459" mass="47980">MRYRIIVIGGGPGGYVAAIRAAQLGARVALVEKEELGGTCLNRGCIPTKVLAAAADMLAGIKRAGEFGISTGAVEVDMAALMERKRQVVGRLVSGIQFLLKKNRVELVRGTAVLTSPRTVKVILSDGAEQELEAENIILATGSGPALIKSLGYDGRQVITSDEALNLTSVPERLLIVGGGVVGCEFASIMAALGSRVTLVEMMPSILPGADLEVSRYLQGIFKRQGITVRTGTTIKAVRKEAGGVMAELDGGEEIAADLVLISVGRVLNTGGLGLAEAGVALGQKGEVLVNERMETSVPGIYAVGDITGKIQLAHVASAQGLVAVHNIMGQDREMDYRVVPSCIFTRPEVGMVGLTTEQARAQGYEVKTAKFPMMASGKAQAMGETEGFVKMVADARTGFLLGVHIVGPHASDLVAEAAVALEMNMTAEQLARVIHAHPTLAETIMEAAEGIHGLSIHA</sequence>
<reference evidence="20" key="1">
    <citation type="submission" date="2016-11" db="EMBL/GenBank/DDBJ databases">
        <authorList>
            <person name="Varghese N."/>
            <person name="Submissions S."/>
        </authorList>
    </citation>
    <scope>NUCLEOTIDE SEQUENCE [LARGE SCALE GENOMIC DNA]</scope>
    <source>
        <strain evidence="20">DSM 11792</strain>
    </source>
</reference>
<evidence type="ECO:0000256" key="6">
    <source>
        <dbReference type="ARBA" id="ARBA00022630"/>
    </source>
</evidence>
<dbReference type="SUPFAM" id="SSF51905">
    <property type="entry name" value="FAD/NAD(P)-binding domain"/>
    <property type="match status" value="1"/>
</dbReference>
<dbReference type="PANTHER" id="PTHR22912:SF217">
    <property type="entry name" value="DIHYDROLIPOYL DEHYDROGENASE"/>
    <property type="match status" value="1"/>
</dbReference>
<dbReference type="InterPro" id="IPR036188">
    <property type="entry name" value="FAD/NAD-bd_sf"/>
</dbReference>
<dbReference type="InterPro" id="IPR050151">
    <property type="entry name" value="Class-I_Pyr_Nuc-Dis_Oxidored"/>
</dbReference>
<keyword evidence="8 16" id="KW-0560">Oxidoreductase</keyword>
<accession>A0A1M5BBR8</accession>
<evidence type="ECO:0000256" key="3">
    <source>
        <dbReference type="ARBA" id="ARBA00012608"/>
    </source>
</evidence>
<evidence type="ECO:0000256" key="11">
    <source>
        <dbReference type="ARBA" id="ARBA00023284"/>
    </source>
</evidence>
<evidence type="ECO:0000256" key="2">
    <source>
        <dbReference type="ARBA" id="ARBA00007532"/>
    </source>
</evidence>
<dbReference type="GO" id="GO:0004148">
    <property type="term" value="F:dihydrolipoyl dehydrogenase (NADH) activity"/>
    <property type="evidence" value="ECO:0007669"/>
    <property type="project" value="UniProtKB-EC"/>
</dbReference>